<comment type="subcellular location">
    <subcellularLocation>
        <location evidence="1">Nucleus</location>
    </subcellularLocation>
</comment>
<gene>
    <name evidence="12" type="ORF">BRENAR_LOCUS2505</name>
</gene>
<evidence type="ECO:0000259" key="11">
    <source>
        <dbReference type="PROSITE" id="PS50157"/>
    </source>
</evidence>
<keyword evidence="7" id="KW-0539">Nucleus</keyword>
<dbReference type="AlphaFoldDB" id="A0A448YLP4"/>
<evidence type="ECO:0000256" key="2">
    <source>
        <dbReference type="ARBA" id="ARBA00022491"/>
    </source>
</evidence>
<evidence type="ECO:0000256" key="8">
    <source>
        <dbReference type="ARBA" id="ARBA00038089"/>
    </source>
</evidence>
<dbReference type="Pfam" id="PF00096">
    <property type="entry name" value="zf-C2H2"/>
    <property type="match status" value="1"/>
</dbReference>
<evidence type="ECO:0000256" key="1">
    <source>
        <dbReference type="ARBA" id="ARBA00004123"/>
    </source>
</evidence>
<feature type="region of interest" description="Disordered" evidence="10">
    <location>
        <begin position="282"/>
        <end position="350"/>
    </location>
</feature>
<dbReference type="InterPro" id="IPR013087">
    <property type="entry name" value="Znf_C2H2_type"/>
</dbReference>
<dbReference type="InterPro" id="IPR036236">
    <property type="entry name" value="Znf_C2H2_sf"/>
</dbReference>
<evidence type="ECO:0000256" key="4">
    <source>
        <dbReference type="ARBA" id="ARBA00022737"/>
    </source>
</evidence>
<feature type="domain" description="C2H2-type" evidence="11">
    <location>
        <begin position="28"/>
        <end position="57"/>
    </location>
</feature>
<dbReference type="Gene3D" id="3.30.160.60">
    <property type="entry name" value="Classic Zinc Finger"/>
    <property type="match status" value="2"/>
</dbReference>
<evidence type="ECO:0000256" key="7">
    <source>
        <dbReference type="ARBA" id="ARBA00023242"/>
    </source>
</evidence>
<dbReference type="PROSITE" id="PS50157">
    <property type="entry name" value="ZINC_FINGER_C2H2_2"/>
    <property type="match status" value="2"/>
</dbReference>
<sequence length="391" mass="44135">MLFEDPRLLYEHLCDFHVGRKCNRNLSLACRWDNCQVVTVKRDHITSHLRVHVPLKPYACGTCGKRFKRPQDLKKHARTHSGEDKKGILARKRLGQQLQQSGGAIHASLPSIYGKQNDYGSYTYSLPLPQTGSKRKLEVAGYPSQVPMLYEDLKRSKVQPVYGTTLASKLNSFAFSNGADQKNTNKLPPLASNFGGFNNQRELAEASTYFNQVSSTMRLTQPSQPAQPTKQAQPTAASPLPLPLQHPAASNGNVYPSLPSISGNQKGSYPYYPQYNFRSSGPASDFSHRYDVGTSQKTSQEELERRMANVSLSDEDEEDEEEDDDDELRDSSSSQTDSDIEEEKIPTKEDDYIRHREMVLMITEYLNNLLREAEKAAEEGEPQRLYPRIQV</sequence>
<evidence type="ECO:0000313" key="12">
    <source>
        <dbReference type="EMBL" id="VEU21773.1"/>
    </source>
</evidence>
<name>A0A448YLP4_BRENA</name>
<dbReference type="GO" id="GO:0008270">
    <property type="term" value="F:zinc ion binding"/>
    <property type="evidence" value="ECO:0007669"/>
    <property type="project" value="UniProtKB-KW"/>
</dbReference>
<evidence type="ECO:0000256" key="3">
    <source>
        <dbReference type="ARBA" id="ARBA00022723"/>
    </source>
</evidence>
<dbReference type="STRING" id="13370.A0A448YLP4"/>
<protein>
    <submittedName>
        <fullName evidence="12">DEKNAAC102654</fullName>
    </submittedName>
</protein>
<comment type="similarity">
    <text evidence="8">Belongs to the pacC/RIM101 family.</text>
</comment>
<feature type="domain" description="C2H2-type" evidence="11">
    <location>
        <begin position="58"/>
        <end position="85"/>
    </location>
</feature>
<dbReference type="GO" id="GO:0005634">
    <property type="term" value="C:nucleus"/>
    <property type="evidence" value="ECO:0007669"/>
    <property type="project" value="UniProtKB-SubCell"/>
</dbReference>
<evidence type="ECO:0000256" key="6">
    <source>
        <dbReference type="ARBA" id="ARBA00022833"/>
    </source>
</evidence>
<proteinExistence type="inferred from homology"/>
<feature type="compositionally biased region" description="Acidic residues" evidence="10">
    <location>
        <begin position="313"/>
        <end position="328"/>
    </location>
</feature>
<feature type="region of interest" description="Disordered" evidence="10">
    <location>
        <begin position="216"/>
        <end position="261"/>
    </location>
</feature>
<evidence type="ECO:0000313" key="13">
    <source>
        <dbReference type="Proteomes" id="UP000290900"/>
    </source>
</evidence>
<dbReference type="PROSITE" id="PS00028">
    <property type="entry name" value="ZINC_FINGER_C2H2_1"/>
    <property type="match status" value="1"/>
</dbReference>
<dbReference type="PANTHER" id="PTHR47257">
    <property type="entry name" value="PH-RESPONSE TRANSCRIPTION FACTOR PACC/RIM101"/>
    <property type="match status" value="1"/>
</dbReference>
<dbReference type="EMBL" id="CAACVR010000012">
    <property type="protein sequence ID" value="VEU21773.1"/>
    <property type="molecule type" value="Genomic_DNA"/>
</dbReference>
<evidence type="ECO:0000256" key="9">
    <source>
        <dbReference type="PROSITE-ProRule" id="PRU00042"/>
    </source>
</evidence>
<feature type="compositionally biased region" description="Polar residues" evidence="10">
    <location>
        <begin position="248"/>
        <end position="261"/>
    </location>
</feature>
<dbReference type="SMART" id="SM00355">
    <property type="entry name" value="ZnF_C2H2"/>
    <property type="match status" value="2"/>
</dbReference>
<dbReference type="GO" id="GO:0045944">
    <property type="term" value="P:positive regulation of transcription by RNA polymerase II"/>
    <property type="evidence" value="ECO:0007669"/>
    <property type="project" value="TreeGrafter"/>
</dbReference>
<dbReference type="PANTHER" id="PTHR47257:SF1">
    <property type="entry name" value="PH-RESPONSE TRANSCRIPTION FACTOR PACC_RIM101"/>
    <property type="match status" value="1"/>
</dbReference>
<dbReference type="FunFam" id="3.30.160.60:FF:002343">
    <property type="entry name" value="Zinc finger protein 33A"/>
    <property type="match status" value="1"/>
</dbReference>
<dbReference type="OrthoDB" id="6155966at2759"/>
<accession>A0A448YLP4</accession>
<feature type="compositionally biased region" description="Low complexity" evidence="10">
    <location>
        <begin position="220"/>
        <end position="239"/>
    </location>
</feature>
<evidence type="ECO:0000256" key="5">
    <source>
        <dbReference type="ARBA" id="ARBA00022771"/>
    </source>
</evidence>
<keyword evidence="5 9" id="KW-0863">Zinc-finger</keyword>
<dbReference type="InterPro" id="IPR050806">
    <property type="entry name" value="pacC/RIM101"/>
</dbReference>
<evidence type="ECO:0000256" key="10">
    <source>
        <dbReference type="SAM" id="MobiDB-lite"/>
    </source>
</evidence>
<keyword evidence="3" id="KW-0479">Metal-binding</keyword>
<keyword evidence="2" id="KW-0678">Repressor</keyword>
<keyword evidence="13" id="KW-1185">Reference proteome</keyword>
<dbReference type="InParanoid" id="A0A448YLP4"/>
<dbReference type="SUPFAM" id="SSF57667">
    <property type="entry name" value="beta-beta-alpha zinc fingers"/>
    <property type="match status" value="1"/>
</dbReference>
<keyword evidence="4" id="KW-0677">Repeat</keyword>
<organism evidence="12 13">
    <name type="scientific">Brettanomyces naardenensis</name>
    <name type="common">Yeast</name>
    <dbReference type="NCBI Taxonomy" id="13370"/>
    <lineage>
        <taxon>Eukaryota</taxon>
        <taxon>Fungi</taxon>
        <taxon>Dikarya</taxon>
        <taxon>Ascomycota</taxon>
        <taxon>Saccharomycotina</taxon>
        <taxon>Pichiomycetes</taxon>
        <taxon>Pichiales</taxon>
        <taxon>Pichiaceae</taxon>
        <taxon>Brettanomyces</taxon>
    </lineage>
</organism>
<keyword evidence="6" id="KW-0862">Zinc</keyword>
<dbReference type="Proteomes" id="UP000290900">
    <property type="component" value="Unassembled WGS sequence"/>
</dbReference>
<reference evidence="12 13" key="1">
    <citation type="submission" date="2018-12" db="EMBL/GenBank/DDBJ databases">
        <authorList>
            <person name="Tiukova I."/>
            <person name="Dainat J."/>
        </authorList>
    </citation>
    <scope>NUCLEOTIDE SEQUENCE [LARGE SCALE GENOMIC DNA]</scope>
</reference>